<feature type="region of interest" description="Disordered" evidence="1">
    <location>
        <begin position="194"/>
        <end position="219"/>
    </location>
</feature>
<dbReference type="AlphaFoldDB" id="A0AAE4VG38"/>
<gene>
    <name evidence="2" type="ORF">R4485_28535</name>
</gene>
<dbReference type="Proteomes" id="UP001186041">
    <property type="component" value="Unassembled WGS sequence"/>
</dbReference>
<feature type="compositionally biased region" description="Low complexity" evidence="1">
    <location>
        <begin position="208"/>
        <end position="219"/>
    </location>
</feature>
<organism evidence="2 3">
    <name type="scientific">Mycolicibacterium fortuitum</name>
    <name type="common">Mycobacterium fortuitum</name>
    <dbReference type="NCBI Taxonomy" id="1766"/>
    <lineage>
        <taxon>Bacteria</taxon>
        <taxon>Bacillati</taxon>
        <taxon>Actinomycetota</taxon>
        <taxon>Actinomycetes</taxon>
        <taxon>Mycobacteriales</taxon>
        <taxon>Mycobacteriaceae</taxon>
        <taxon>Mycolicibacterium</taxon>
    </lineage>
</organism>
<dbReference type="EMBL" id="JAWLVV010000036">
    <property type="protein sequence ID" value="MDV7294107.1"/>
    <property type="molecule type" value="Genomic_DNA"/>
</dbReference>
<accession>A0AAE4VG38</accession>
<comment type="caution">
    <text evidence="2">The sequence shown here is derived from an EMBL/GenBank/DDBJ whole genome shotgun (WGS) entry which is preliminary data.</text>
</comment>
<sequence length="219" mass="23755">MADREAAGPQVLMLSWLTDLSRSVTAALERREIAVKHAHPPGSGTAFRTPRRRGGSAVPPLSAVEIDSIESVIAVFDEHSVRSRFGGRQTCRWRRALRAYANEAGDLVTSTALTVGARRVLLICDARRLASGRRASATRWTHDLARRISYECLVNGLAGHSAGYAVIDTDDEVHEVAEAVVAWHDGYSNGQDPRWPLHPIAGGHGVTPSSSVPHRSPRS</sequence>
<name>A0AAE4VG38_MYCFO</name>
<dbReference type="RefSeq" id="WP_061265480.1">
    <property type="nucleotide sequence ID" value="NZ_CP060410.1"/>
</dbReference>
<reference evidence="2" key="1">
    <citation type="submission" date="2023-10" db="EMBL/GenBank/DDBJ databases">
        <title>Mycolicibacterium fortuitum clinical isolates causing pulmonary infections in humans.</title>
        <authorList>
            <person name="Mejia-Ponce P.M."/>
            <person name="Zenteno-Cuevas R."/>
            <person name="Licona-Cassani C."/>
        </authorList>
    </citation>
    <scope>NUCLEOTIDE SEQUENCE</scope>
    <source>
        <strain evidence="2">M8</strain>
    </source>
</reference>
<protein>
    <submittedName>
        <fullName evidence="2">Uncharacterized protein</fullName>
    </submittedName>
</protein>
<evidence type="ECO:0000313" key="3">
    <source>
        <dbReference type="Proteomes" id="UP001186041"/>
    </source>
</evidence>
<proteinExistence type="predicted"/>
<evidence type="ECO:0000313" key="2">
    <source>
        <dbReference type="EMBL" id="MDV7294107.1"/>
    </source>
</evidence>
<evidence type="ECO:0000256" key="1">
    <source>
        <dbReference type="SAM" id="MobiDB-lite"/>
    </source>
</evidence>